<sequence>MDKTVYLLRHCAAAGQEPSAELTEEGKEQAFQLVHFFNDRGIKCILSSPYTRAVQSVEPLANHLGLPLQTDERLAEQWLKSGNMKEWFVRIKESIQNRELEMTGGKSIDDLTAGAMEVFKEAPNGTVLCIHGNIMGLMLKQIDGVAGFKEWIGLSHPDVYEVNVKDGNYHVKRIWE</sequence>
<dbReference type="SUPFAM" id="SSF53254">
    <property type="entry name" value="Phosphoglycerate mutase-like"/>
    <property type="match status" value="1"/>
</dbReference>
<gene>
    <name evidence="1" type="ORF">B0X71_16640</name>
</gene>
<proteinExistence type="predicted"/>
<dbReference type="OrthoDB" id="512570at2"/>
<dbReference type="KEGG" id="pmar:B0X71_16640"/>
<dbReference type="EMBL" id="CP019640">
    <property type="protein sequence ID" value="AQQ54569.1"/>
    <property type="molecule type" value="Genomic_DNA"/>
</dbReference>
<dbReference type="Pfam" id="PF00300">
    <property type="entry name" value="His_Phos_1"/>
    <property type="match status" value="1"/>
</dbReference>
<organism evidence="1 2">
    <name type="scientific">Planococcus lenghuensis</name>
    <dbReference type="NCBI Taxonomy" id="2213202"/>
    <lineage>
        <taxon>Bacteria</taxon>
        <taxon>Bacillati</taxon>
        <taxon>Bacillota</taxon>
        <taxon>Bacilli</taxon>
        <taxon>Bacillales</taxon>
        <taxon>Caryophanaceae</taxon>
        <taxon>Planococcus</taxon>
    </lineage>
</organism>
<protein>
    <submittedName>
        <fullName evidence="1">Histidine phosphatase family protein</fullName>
    </submittedName>
</protein>
<name>A0A1Q2L2A4_9BACL</name>
<keyword evidence="2" id="KW-1185">Reference proteome</keyword>
<dbReference type="AlphaFoldDB" id="A0A1Q2L2A4"/>
<reference evidence="1 2" key="1">
    <citation type="submission" date="2017-02" db="EMBL/GenBank/DDBJ databases">
        <title>The complete genomic sequence of a novel cold adapted crude oil-degrading bacterium Planococcus qaidamina Y42.</title>
        <authorList>
            <person name="Yang R."/>
        </authorList>
    </citation>
    <scope>NUCLEOTIDE SEQUENCE [LARGE SCALE GENOMIC DNA]</scope>
    <source>
        <strain evidence="1 2">Y42</strain>
    </source>
</reference>
<dbReference type="RefSeq" id="WP_077590465.1">
    <property type="nucleotide sequence ID" value="NZ_CP019640.1"/>
</dbReference>
<dbReference type="Gene3D" id="3.40.50.1240">
    <property type="entry name" value="Phosphoglycerate mutase-like"/>
    <property type="match status" value="1"/>
</dbReference>
<dbReference type="CDD" id="cd07067">
    <property type="entry name" value="HP_PGM_like"/>
    <property type="match status" value="1"/>
</dbReference>
<dbReference type="InterPro" id="IPR013078">
    <property type="entry name" value="His_Pase_superF_clade-1"/>
</dbReference>
<dbReference type="InterPro" id="IPR029033">
    <property type="entry name" value="His_PPase_superfam"/>
</dbReference>
<dbReference type="Proteomes" id="UP000188184">
    <property type="component" value="Chromosome"/>
</dbReference>
<evidence type="ECO:0000313" key="2">
    <source>
        <dbReference type="Proteomes" id="UP000188184"/>
    </source>
</evidence>
<evidence type="ECO:0000313" key="1">
    <source>
        <dbReference type="EMBL" id="AQQ54569.1"/>
    </source>
</evidence>
<accession>A0A1Q2L2A4</accession>
<dbReference type="SMART" id="SM00855">
    <property type="entry name" value="PGAM"/>
    <property type="match status" value="1"/>
</dbReference>